<evidence type="ECO:0000256" key="2">
    <source>
        <dbReference type="ARBA" id="ARBA00022475"/>
    </source>
</evidence>
<evidence type="ECO:0000256" key="7">
    <source>
        <dbReference type="SAM" id="Phobius"/>
    </source>
</evidence>
<dbReference type="STRING" id="882086.SacxiDRAFT_2148"/>
<dbReference type="OrthoDB" id="4871813at2"/>
<feature type="transmembrane region" description="Helical" evidence="7">
    <location>
        <begin position="188"/>
        <end position="209"/>
    </location>
</feature>
<feature type="transmembrane region" description="Helical" evidence="7">
    <location>
        <begin position="353"/>
        <end position="381"/>
    </location>
</feature>
<dbReference type="RefSeq" id="WP_006238529.1">
    <property type="nucleotide sequence ID" value="NZ_JH636049.1"/>
</dbReference>
<dbReference type="EMBL" id="JH636049">
    <property type="protein sequence ID" value="EID54380.1"/>
    <property type="molecule type" value="Genomic_DNA"/>
</dbReference>
<evidence type="ECO:0000256" key="5">
    <source>
        <dbReference type="ARBA" id="ARBA00023136"/>
    </source>
</evidence>
<dbReference type="GO" id="GO:0005886">
    <property type="term" value="C:plasma membrane"/>
    <property type="evidence" value="ECO:0007669"/>
    <property type="project" value="UniProtKB-SubCell"/>
</dbReference>
<feature type="transmembrane region" description="Helical" evidence="7">
    <location>
        <begin position="325"/>
        <end position="347"/>
    </location>
</feature>
<feature type="transmembrane region" description="Helical" evidence="7">
    <location>
        <begin position="712"/>
        <end position="733"/>
    </location>
</feature>
<comment type="similarity">
    <text evidence="6">Belongs to the ABC-4 integral membrane protein family.</text>
</comment>
<evidence type="ECO:0000256" key="3">
    <source>
        <dbReference type="ARBA" id="ARBA00022692"/>
    </source>
</evidence>
<evidence type="ECO:0000256" key="1">
    <source>
        <dbReference type="ARBA" id="ARBA00004651"/>
    </source>
</evidence>
<dbReference type="GO" id="GO:0022857">
    <property type="term" value="F:transmembrane transporter activity"/>
    <property type="evidence" value="ECO:0007669"/>
    <property type="project" value="TreeGrafter"/>
</dbReference>
<dbReference type="PANTHER" id="PTHR30572">
    <property type="entry name" value="MEMBRANE COMPONENT OF TRANSPORTER-RELATED"/>
    <property type="match status" value="1"/>
</dbReference>
<gene>
    <name evidence="9" type="ORF">SacxiDRAFT_2148</name>
</gene>
<feature type="domain" description="ABC3 transporter permease C-terminal" evidence="8">
    <location>
        <begin position="194"/>
        <end position="305"/>
    </location>
</feature>
<dbReference type="Pfam" id="PF02687">
    <property type="entry name" value="FtsX"/>
    <property type="match status" value="2"/>
</dbReference>
<evidence type="ECO:0000256" key="4">
    <source>
        <dbReference type="ARBA" id="ARBA00022989"/>
    </source>
</evidence>
<dbReference type="Proteomes" id="UP000004691">
    <property type="component" value="Unassembled WGS sequence"/>
</dbReference>
<evidence type="ECO:0000313" key="9">
    <source>
        <dbReference type="EMBL" id="EID54380.1"/>
    </source>
</evidence>
<evidence type="ECO:0000259" key="8">
    <source>
        <dbReference type="Pfam" id="PF02687"/>
    </source>
</evidence>
<reference evidence="9 10" key="1">
    <citation type="submission" date="2012-01" db="EMBL/GenBank/DDBJ databases">
        <title>Improved High-Quality Draft sequence of Saccharomonospora xinjiangensis XJ-54.</title>
        <authorList>
            <consortium name="US DOE Joint Genome Institute"/>
            <person name="Lucas S."/>
            <person name="Han J."/>
            <person name="Lapidus A."/>
            <person name="Cheng J.-F."/>
            <person name="Goodwin L."/>
            <person name="Pitluck S."/>
            <person name="Peters L."/>
            <person name="Mikhailova N."/>
            <person name="Teshima H."/>
            <person name="Detter J.C."/>
            <person name="Han C."/>
            <person name="Tapia R."/>
            <person name="Land M."/>
            <person name="Hauser L."/>
            <person name="Kyrpides N."/>
            <person name="Ivanova N."/>
            <person name="Pagani I."/>
            <person name="Brambilla E.-M."/>
            <person name="Klenk H.-P."/>
            <person name="Woyke T."/>
        </authorList>
    </citation>
    <scope>NUCLEOTIDE SEQUENCE [LARGE SCALE GENOMIC DNA]</scope>
    <source>
        <strain evidence="9 10">XJ-54</strain>
    </source>
</reference>
<feature type="transmembrane region" description="Helical" evidence="7">
    <location>
        <begin position="21"/>
        <end position="41"/>
    </location>
</feature>
<feature type="transmembrane region" description="Helical" evidence="7">
    <location>
        <begin position="624"/>
        <end position="647"/>
    </location>
</feature>
<feature type="domain" description="ABC3 transporter permease C-terminal" evidence="8">
    <location>
        <begin position="626"/>
        <end position="740"/>
    </location>
</feature>
<dbReference type="HOGENOM" id="CLU_019122_0_1_11"/>
<feature type="transmembrane region" description="Helical" evidence="7">
    <location>
        <begin position="402"/>
        <end position="424"/>
    </location>
</feature>
<keyword evidence="10" id="KW-1185">Reference proteome</keyword>
<dbReference type="InterPro" id="IPR050250">
    <property type="entry name" value="Macrolide_Exporter_MacB"/>
</dbReference>
<dbReference type="PANTHER" id="PTHR30572:SF4">
    <property type="entry name" value="ABC TRANSPORTER PERMEASE YTRF"/>
    <property type="match status" value="1"/>
</dbReference>
<feature type="transmembrane region" description="Helical" evidence="7">
    <location>
        <begin position="283"/>
        <end position="305"/>
    </location>
</feature>
<dbReference type="InterPro" id="IPR003838">
    <property type="entry name" value="ABC3_permease_C"/>
</dbReference>
<feature type="transmembrane region" description="Helical" evidence="7">
    <location>
        <begin position="242"/>
        <end position="263"/>
    </location>
</feature>
<keyword evidence="2" id="KW-1003">Cell membrane</keyword>
<evidence type="ECO:0000256" key="6">
    <source>
        <dbReference type="ARBA" id="ARBA00038076"/>
    </source>
</evidence>
<dbReference type="eggNOG" id="COG0577">
    <property type="taxonomic scope" value="Bacteria"/>
</dbReference>
<organism evidence="9 10">
    <name type="scientific">Saccharomonospora xinjiangensis XJ-54</name>
    <dbReference type="NCBI Taxonomy" id="882086"/>
    <lineage>
        <taxon>Bacteria</taxon>
        <taxon>Bacillati</taxon>
        <taxon>Actinomycetota</taxon>
        <taxon>Actinomycetes</taxon>
        <taxon>Pseudonocardiales</taxon>
        <taxon>Pseudonocardiaceae</taxon>
        <taxon>Saccharomonospora</taxon>
    </lineage>
</organism>
<sequence>MTAFRIALRVLRVDRRTRTSAILTGVGVAVATALMLILVSLPGAAQARVDRAAWQELYIGGVGVTEDTPMLLAASEDFYEGHKITRVDVAATGDPSAIDLPAGIERFPAPGEVLMSPALRELSGEVPGSALGERYPGEVVGVLGPEALTHPGQLVVLVGHTEDELAQFAMPVGGFAPAGMVNDVTLDLLAGVGVVVLLVPSLVLVASAARLTASRRERRLAALRLAGATPGQVVGMAAAENAIAAVGGALLGLAVSPLARWAVSHVSWDGGTWQASDFVTSPALTASVVISIPLLVLAAAVFGLWRVVRTPLGAANAQRPKRPHWARLLSVPVAAAAFFAVVANPAVAGGPLVLFGAMGLLIGSSMLVGPWVTAAIGSVFSRMWRRPSVLLAGRRLRHDPKGAYRSSAGVVLAVFTGSMALTLLPSLETLAGSSSPFRDSVLYANAGTEAEAVAERTDAALARYGVGEAAEQVKMVELVVDGAPEPAMVVECDAAARLLRTDMAGACEKEPGVYATGPIRLGDDAGVAMSPGEQATPLPKGTPVHRIRGESDGVDMLLLIDPAALPANAPPSAAAVVAVSSTPETNEVVRTALGRAANGQHIHSVTARLANQQAQLDDLRRVTVIGLAIAALLSGCSAAITTAGSVMDRRRTFGALMAAGTPARVLSRALRTEAAMPALVATIGAGALGVAVGISLFGLISVTPPMVTPWVSAPVVLGVVAALIAASVCAPTLKRVSSEPLSDD</sequence>
<dbReference type="AlphaFoldDB" id="I0V2M7"/>
<keyword evidence="3 7" id="KW-0812">Transmembrane</keyword>
<keyword evidence="4 7" id="KW-1133">Transmembrane helix</keyword>
<evidence type="ECO:0000313" key="10">
    <source>
        <dbReference type="Proteomes" id="UP000004691"/>
    </source>
</evidence>
<feature type="transmembrane region" description="Helical" evidence="7">
    <location>
        <begin position="674"/>
        <end position="700"/>
    </location>
</feature>
<comment type="subcellular location">
    <subcellularLocation>
        <location evidence="1">Cell membrane</location>
        <topology evidence="1">Multi-pass membrane protein</topology>
    </subcellularLocation>
</comment>
<protein>
    <submittedName>
        <fullName evidence="9">Putative ABC-type transport system involved in lysophospholipase L1 biosynthesis, permease component</fullName>
    </submittedName>
</protein>
<accession>I0V2M7</accession>
<name>I0V2M7_9PSEU</name>
<keyword evidence="5 7" id="KW-0472">Membrane</keyword>
<proteinExistence type="inferred from homology"/>